<feature type="domain" description="DUF38" evidence="1">
    <location>
        <begin position="5"/>
        <end position="103"/>
    </location>
</feature>
<sequence length="175" mass="21217">MKELRVLHYIDPNYIEKIVLRVNQETQDRIGKIFEMEQFKNVKVIKFRLDFCRLEQFRVENFMRFKRFALKFLILVMDPEEFVEIVKTLLTSTSLELVYLSFYRPNLFDSIKLELDKITFGIPGNLKIRKFLIRNSKEYFETEMDRSTIRIERKKLSTVATNYNIHKISPDPEYQ</sequence>
<protein>
    <recommendedName>
        <fullName evidence="1">DUF38 domain-containing protein</fullName>
    </recommendedName>
</protein>
<evidence type="ECO:0000259" key="1">
    <source>
        <dbReference type="Pfam" id="PF01827"/>
    </source>
</evidence>
<name>G0PJ61_CAEBE</name>
<dbReference type="InterPro" id="IPR002900">
    <property type="entry name" value="DUF38/FTH_CAE_spp"/>
</dbReference>
<dbReference type="HOGENOM" id="CLU_1533934_0_0_1"/>
<dbReference type="Pfam" id="PF01827">
    <property type="entry name" value="FTH"/>
    <property type="match status" value="1"/>
</dbReference>
<accession>G0PJ61</accession>
<dbReference type="OrthoDB" id="5907392at2759"/>
<keyword evidence="3" id="KW-1185">Reference proteome</keyword>
<dbReference type="InParanoid" id="G0PJ61"/>
<organism evidence="3">
    <name type="scientific">Caenorhabditis brenneri</name>
    <name type="common">Nematode worm</name>
    <dbReference type="NCBI Taxonomy" id="135651"/>
    <lineage>
        <taxon>Eukaryota</taxon>
        <taxon>Metazoa</taxon>
        <taxon>Ecdysozoa</taxon>
        <taxon>Nematoda</taxon>
        <taxon>Chromadorea</taxon>
        <taxon>Rhabditida</taxon>
        <taxon>Rhabditina</taxon>
        <taxon>Rhabditomorpha</taxon>
        <taxon>Rhabditoidea</taxon>
        <taxon>Rhabditidae</taxon>
        <taxon>Peloderinae</taxon>
        <taxon>Caenorhabditis</taxon>
    </lineage>
</organism>
<reference evidence="3" key="1">
    <citation type="submission" date="2011-07" db="EMBL/GenBank/DDBJ databases">
        <authorList>
            <consortium name="Caenorhabditis brenneri Sequencing and Analysis Consortium"/>
            <person name="Wilson R.K."/>
        </authorList>
    </citation>
    <scope>NUCLEOTIDE SEQUENCE [LARGE SCALE GENOMIC DNA]</scope>
    <source>
        <strain evidence="3">PB2801</strain>
    </source>
</reference>
<dbReference type="AlphaFoldDB" id="G0PJ61"/>
<dbReference type="Proteomes" id="UP000008068">
    <property type="component" value="Unassembled WGS sequence"/>
</dbReference>
<evidence type="ECO:0000313" key="3">
    <source>
        <dbReference type="Proteomes" id="UP000008068"/>
    </source>
</evidence>
<gene>
    <name evidence="2" type="ORF">CAEBREN_19370</name>
</gene>
<proteinExistence type="predicted"/>
<dbReference type="EMBL" id="GL380644">
    <property type="protein sequence ID" value="EGT58743.1"/>
    <property type="molecule type" value="Genomic_DNA"/>
</dbReference>
<evidence type="ECO:0000313" key="2">
    <source>
        <dbReference type="EMBL" id="EGT58743.1"/>
    </source>
</evidence>